<feature type="transmembrane region" description="Helical" evidence="8">
    <location>
        <begin position="122"/>
        <end position="144"/>
    </location>
</feature>
<feature type="transmembrane region" description="Helical" evidence="8">
    <location>
        <begin position="6"/>
        <end position="26"/>
    </location>
</feature>
<dbReference type="Proteomes" id="UP000595917">
    <property type="component" value="Chromosome"/>
</dbReference>
<evidence type="ECO:0000256" key="8">
    <source>
        <dbReference type="HAMAP-Rule" id="MF_01521"/>
    </source>
</evidence>
<evidence type="ECO:0000256" key="4">
    <source>
        <dbReference type="ARBA" id="ARBA00022989"/>
    </source>
</evidence>
<evidence type="ECO:0000256" key="2">
    <source>
        <dbReference type="ARBA" id="ARBA00022475"/>
    </source>
</evidence>
<gene>
    <name evidence="8" type="primary">mntP</name>
    <name evidence="9" type="ORF">JFL75_06225</name>
</gene>
<keyword evidence="7 8" id="KW-0464">Manganese</keyword>
<dbReference type="KEGG" id="bhc:JFL75_06225"/>
<dbReference type="HAMAP" id="MF_01521">
    <property type="entry name" value="MntP_pump"/>
    <property type="match status" value="1"/>
</dbReference>
<comment type="subcellular location">
    <subcellularLocation>
        <location evidence="8">Cell membrane</location>
        <topology evidence="8">Multi-pass membrane protein</topology>
    </subcellularLocation>
</comment>
<keyword evidence="4 8" id="KW-1133">Transmembrane helix</keyword>
<evidence type="ECO:0000256" key="1">
    <source>
        <dbReference type="ARBA" id="ARBA00022448"/>
    </source>
</evidence>
<proteinExistence type="inferred from homology"/>
<evidence type="ECO:0000256" key="5">
    <source>
        <dbReference type="ARBA" id="ARBA00023065"/>
    </source>
</evidence>
<dbReference type="GO" id="GO:0005886">
    <property type="term" value="C:plasma membrane"/>
    <property type="evidence" value="ECO:0007669"/>
    <property type="project" value="UniProtKB-SubCell"/>
</dbReference>
<keyword evidence="6 8" id="KW-0472">Membrane</keyword>
<organism evidence="9 10">
    <name type="scientific">Breznakiella homolactica</name>
    <dbReference type="NCBI Taxonomy" id="2798577"/>
    <lineage>
        <taxon>Bacteria</taxon>
        <taxon>Pseudomonadati</taxon>
        <taxon>Spirochaetota</taxon>
        <taxon>Spirochaetia</taxon>
        <taxon>Spirochaetales</taxon>
        <taxon>Breznakiellaceae</taxon>
        <taxon>Breznakiella</taxon>
    </lineage>
</organism>
<feature type="transmembrane region" description="Helical" evidence="8">
    <location>
        <begin position="38"/>
        <end position="56"/>
    </location>
</feature>
<feature type="transmembrane region" description="Helical" evidence="8">
    <location>
        <begin position="68"/>
        <end position="83"/>
    </location>
</feature>
<dbReference type="PANTHER" id="PTHR35529">
    <property type="entry name" value="MANGANESE EFFLUX PUMP MNTP-RELATED"/>
    <property type="match status" value="1"/>
</dbReference>
<keyword evidence="5 8" id="KW-0406">Ion transport</keyword>
<dbReference type="EMBL" id="CP067089">
    <property type="protein sequence ID" value="QQO10507.1"/>
    <property type="molecule type" value="Genomic_DNA"/>
</dbReference>
<dbReference type="RefSeq" id="WP_215627811.1">
    <property type="nucleotide sequence ID" value="NZ_CP067089.2"/>
</dbReference>
<evidence type="ECO:0000313" key="10">
    <source>
        <dbReference type="Proteomes" id="UP000595917"/>
    </source>
</evidence>
<feature type="transmembrane region" description="Helical" evidence="8">
    <location>
        <begin position="181"/>
        <end position="200"/>
    </location>
</feature>
<dbReference type="InterPro" id="IPR022929">
    <property type="entry name" value="Put_MntP"/>
</dbReference>
<evidence type="ECO:0000256" key="3">
    <source>
        <dbReference type="ARBA" id="ARBA00022692"/>
    </source>
</evidence>
<feature type="transmembrane region" description="Helical" evidence="8">
    <location>
        <begin position="150"/>
        <end position="169"/>
    </location>
</feature>
<keyword evidence="3 8" id="KW-0812">Transmembrane</keyword>
<accession>A0A7T7XQF4</accession>
<evidence type="ECO:0000256" key="7">
    <source>
        <dbReference type="ARBA" id="ARBA00023211"/>
    </source>
</evidence>
<reference evidence="9" key="1">
    <citation type="submission" date="2021-01" db="EMBL/GenBank/DDBJ databases">
        <title>Description of Breznakiella homolactica.</title>
        <authorList>
            <person name="Song Y."/>
            <person name="Brune A."/>
        </authorList>
    </citation>
    <scope>NUCLEOTIDE SEQUENCE</scope>
    <source>
        <strain evidence="9">RmG30</strain>
    </source>
</reference>
<sequence length="205" mass="22186">MLSIVLIAVSLSMDAFAVSVSSGICIRNLKPFHAVRGALFFGVFQFIMPVIGWYLGNSFRSYIEEYDHWIAFVLLAFIGFKMIKEGIATKKAPCPEEESSSEDGLPCGCGEDKINSSDIRKLGTLVTLSIATSIDALAVGLSFSVLNQNIWGPAAIIGVITFVVCLAGFEFGKRIGVFFEKWAQIIGGVILVAIGVRILAEHLFA</sequence>
<dbReference type="GO" id="GO:0005384">
    <property type="term" value="F:manganese ion transmembrane transporter activity"/>
    <property type="evidence" value="ECO:0007669"/>
    <property type="project" value="UniProtKB-UniRule"/>
</dbReference>
<keyword evidence="1 8" id="KW-0813">Transport</keyword>
<keyword evidence="2 8" id="KW-1003">Cell membrane</keyword>
<evidence type="ECO:0000313" key="9">
    <source>
        <dbReference type="EMBL" id="QQO10507.1"/>
    </source>
</evidence>
<comment type="similarity">
    <text evidence="8">Belongs to the MntP (TC 9.B.29) family.</text>
</comment>
<dbReference type="InterPro" id="IPR003810">
    <property type="entry name" value="Mntp/YtaF"/>
</dbReference>
<keyword evidence="10" id="KW-1185">Reference proteome</keyword>
<comment type="function">
    <text evidence="8">Probably functions as a manganese efflux pump.</text>
</comment>
<evidence type="ECO:0000256" key="6">
    <source>
        <dbReference type="ARBA" id="ARBA00023136"/>
    </source>
</evidence>
<dbReference type="PANTHER" id="PTHR35529:SF1">
    <property type="entry name" value="MANGANESE EFFLUX PUMP MNTP-RELATED"/>
    <property type="match status" value="1"/>
</dbReference>
<protein>
    <recommendedName>
        <fullName evidence="8">Putative manganese efflux pump MntP</fullName>
    </recommendedName>
</protein>
<dbReference type="AlphaFoldDB" id="A0A7T7XQF4"/>
<dbReference type="Pfam" id="PF02659">
    <property type="entry name" value="Mntp"/>
    <property type="match status" value="1"/>
</dbReference>
<name>A0A7T7XQF4_9SPIR</name>